<sequence length="98" mass="10658">MYIVSLTYTASLERIDDALPAHRIWLDAQFAAGNFVAAGPKVPRDGGVILASNMERARLDALLANDPFAEQDLVAYTITEFKATRLAPGLNLPRSEAL</sequence>
<dbReference type="RefSeq" id="WP_133200388.1">
    <property type="nucleotide sequence ID" value="NZ_JBHUCW010000031.1"/>
</dbReference>
<dbReference type="SUPFAM" id="SSF54909">
    <property type="entry name" value="Dimeric alpha+beta barrel"/>
    <property type="match status" value="1"/>
</dbReference>
<dbReference type="EMBL" id="SMRP01000066">
    <property type="protein sequence ID" value="TDG16509.1"/>
    <property type="molecule type" value="Genomic_DNA"/>
</dbReference>
<dbReference type="InterPro" id="IPR005545">
    <property type="entry name" value="YCII"/>
</dbReference>
<dbReference type="PANTHER" id="PTHR37828">
    <property type="entry name" value="GSR2449 PROTEIN"/>
    <property type="match status" value="1"/>
</dbReference>
<keyword evidence="4" id="KW-1185">Reference proteome</keyword>
<name>A0A4R5LXB4_9BURK</name>
<comment type="caution">
    <text evidence="3">The sequence shown here is derived from an EMBL/GenBank/DDBJ whole genome shotgun (WGS) entry which is preliminary data.</text>
</comment>
<evidence type="ECO:0000259" key="2">
    <source>
        <dbReference type="Pfam" id="PF03795"/>
    </source>
</evidence>
<organism evidence="3 4">
    <name type="scientific">Paraburkholderia silviterrae</name>
    <dbReference type="NCBI Taxonomy" id="2528715"/>
    <lineage>
        <taxon>Bacteria</taxon>
        <taxon>Pseudomonadati</taxon>
        <taxon>Pseudomonadota</taxon>
        <taxon>Betaproteobacteria</taxon>
        <taxon>Burkholderiales</taxon>
        <taxon>Burkholderiaceae</taxon>
        <taxon>Paraburkholderia</taxon>
    </lineage>
</organism>
<reference evidence="3 4" key="1">
    <citation type="submission" date="2019-03" db="EMBL/GenBank/DDBJ databases">
        <title>Paraburkholderia sp. 4M-K11, isolated from subtropical forest soil.</title>
        <authorList>
            <person name="Gao Z.-H."/>
            <person name="Qiu L.-H."/>
        </authorList>
    </citation>
    <scope>NUCLEOTIDE SEQUENCE [LARGE SCALE GENOMIC DNA]</scope>
    <source>
        <strain evidence="3 4">4M-K11</strain>
    </source>
</reference>
<evidence type="ECO:0000313" key="4">
    <source>
        <dbReference type="Proteomes" id="UP000295722"/>
    </source>
</evidence>
<dbReference type="Gene3D" id="3.30.70.1060">
    <property type="entry name" value="Dimeric alpha+beta barrel"/>
    <property type="match status" value="1"/>
</dbReference>
<dbReference type="PANTHER" id="PTHR37828:SF1">
    <property type="entry name" value="YCII-RELATED DOMAIN-CONTAINING PROTEIN"/>
    <property type="match status" value="1"/>
</dbReference>
<protein>
    <recommendedName>
        <fullName evidence="2">YCII-related domain-containing protein</fullName>
    </recommendedName>
</protein>
<proteinExistence type="inferred from homology"/>
<feature type="domain" description="YCII-related" evidence="2">
    <location>
        <begin position="9"/>
        <end position="82"/>
    </location>
</feature>
<evidence type="ECO:0000256" key="1">
    <source>
        <dbReference type="ARBA" id="ARBA00007689"/>
    </source>
</evidence>
<dbReference type="OrthoDB" id="9814407at2"/>
<accession>A0A4R5LXB4</accession>
<gene>
    <name evidence="3" type="ORF">EYW47_40425</name>
</gene>
<comment type="similarity">
    <text evidence="1">Belongs to the YciI family.</text>
</comment>
<evidence type="ECO:0000313" key="3">
    <source>
        <dbReference type="EMBL" id="TDG16509.1"/>
    </source>
</evidence>
<dbReference type="AlphaFoldDB" id="A0A4R5LXB4"/>
<dbReference type="Proteomes" id="UP000295722">
    <property type="component" value="Unassembled WGS sequence"/>
</dbReference>
<dbReference type="InterPro" id="IPR011008">
    <property type="entry name" value="Dimeric_a/b-barrel"/>
</dbReference>
<dbReference type="Pfam" id="PF03795">
    <property type="entry name" value="YCII"/>
    <property type="match status" value="1"/>
</dbReference>